<protein>
    <submittedName>
        <fullName evidence="7">ABC transporter ATP-binding protein</fullName>
    </submittedName>
</protein>
<dbReference type="InterPro" id="IPR015860">
    <property type="entry name" value="ABC_transpr_TagH-like"/>
</dbReference>
<dbReference type="CDD" id="cd03220">
    <property type="entry name" value="ABC_KpsT_Wzt"/>
    <property type="match status" value="1"/>
</dbReference>
<evidence type="ECO:0000256" key="4">
    <source>
        <dbReference type="ARBA" id="ARBA00022840"/>
    </source>
</evidence>
<evidence type="ECO:0000313" key="7">
    <source>
        <dbReference type="EMBL" id="MFC5446853.1"/>
    </source>
</evidence>
<proteinExistence type="inferred from homology"/>
<keyword evidence="2" id="KW-0813">Transport</keyword>
<dbReference type="InterPro" id="IPR003439">
    <property type="entry name" value="ABC_transporter-like_ATP-bd"/>
</dbReference>
<dbReference type="PROSITE" id="PS50893">
    <property type="entry name" value="ABC_TRANSPORTER_2"/>
    <property type="match status" value="1"/>
</dbReference>
<dbReference type="Proteomes" id="UP001596044">
    <property type="component" value="Unassembled WGS sequence"/>
</dbReference>
<keyword evidence="4 7" id="KW-0067">ATP-binding</keyword>
<dbReference type="Gene3D" id="2.70.50.60">
    <property type="entry name" value="abc- transporter (atp binding component) like domain"/>
    <property type="match status" value="1"/>
</dbReference>
<dbReference type="Pfam" id="PF00005">
    <property type="entry name" value="ABC_tran"/>
    <property type="match status" value="1"/>
</dbReference>
<dbReference type="InterPro" id="IPR050683">
    <property type="entry name" value="Bact_Polysacc_Export_ATP-bd"/>
</dbReference>
<dbReference type="Pfam" id="PF14524">
    <property type="entry name" value="Wzt_C"/>
    <property type="match status" value="1"/>
</dbReference>
<dbReference type="GO" id="GO:0005524">
    <property type="term" value="F:ATP binding"/>
    <property type="evidence" value="ECO:0007669"/>
    <property type="project" value="UniProtKB-KW"/>
</dbReference>
<dbReference type="RefSeq" id="WP_270880452.1">
    <property type="nucleotide sequence ID" value="NZ_JAQFVF010000033.1"/>
</dbReference>
<evidence type="ECO:0000256" key="5">
    <source>
        <dbReference type="ARBA" id="ARBA00022967"/>
    </source>
</evidence>
<keyword evidence="5" id="KW-1278">Translocase</keyword>
<evidence type="ECO:0000256" key="1">
    <source>
        <dbReference type="ARBA" id="ARBA00005417"/>
    </source>
</evidence>
<accession>A0ABW0K0D8</accession>
<sequence>MDSTTINVKNVSKVYKIYNKPQDRLKQTLFRGRKQYYHEFSALKDISFTIHRGEFVGIIGQNGSGKSTLLQLIAGTLTPSEGEIKVNGRISALLELGSGFNPEFTGRENVFLNGAILGISRSEMEKRYEDIVNFADIGDYIDQPVKTYSSGMYVRLAFAVAISVDPDILIVDEALAVGDGRFQLKCFERIKAMKEAGTTILLVSHDLQSIRQFCDVCYLFDKGKLLEFGNPNEVVNHYTKVLFSKEDKPLVEVKSQEAPSESFKGANNNKLEKAVQEYRYGSQEGIIENIEILNDNGEPVTSIDTCDQVIIKMKVKAKKNISKPIYALTIKSIKGLEVYGTNSYFQNYPFEPLKEGEVLEVQFIQRVSLMPGNYFLSFGFVELVDGEIVPLDRRYDFFELKVLSKEKDRSFGIANLETNILIKSPVTEVK</sequence>
<keyword evidence="3" id="KW-0547">Nucleotide-binding</keyword>
<dbReference type="Gene3D" id="3.40.50.300">
    <property type="entry name" value="P-loop containing nucleotide triphosphate hydrolases"/>
    <property type="match status" value="1"/>
</dbReference>
<keyword evidence="8" id="KW-1185">Reference proteome</keyword>
<gene>
    <name evidence="7" type="ORF">ACFPOG_01140</name>
</gene>
<comment type="caution">
    <text evidence="7">The sequence shown here is derived from an EMBL/GenBank/DDBJ whole genome shotgun (WGS) entry which is preliminary data.</text>
</comment>
<dbReference type="SUPFAM" id="SSF52540">
    <property type="entry name" value="P-loop containing nucleoside triphosphate hydrolases"/>
    <property type="match status" value="1"/>
</dbReference>
<dbReference type="InterPro" id="IPR027417">
    <property type="entry name" value="P-loop_NTPase"/>
</dbReference>
<organism evidence="7 8">
    <name type="scientific">Paenibacillus aestuarii</name>
    <dbReference type="NCBI Taxonomy" id="516965"/>
    <lineage>
        <taxon>Bacteria</taxon>
        <taxon>Bacillati</taxon>
        <taxon>Bacillota</taxon>
        <taxon>Bacilli</taxon>
        <taxon>Bacillales</taxon>
        <taxon>Paenibacillaceae</taxon>
        <taxon>Paenibacillus</taxon>
    </lineage>
</organism>
<dbReference type="SMART" id="SM00382">
    <property type="entry name" value="AAA"/>
    <property type="match status" value="1"/>
</dbReference>
<dbReference type="InterPro" id="IPR003593">
    <property type="entry name" value="AAA+_ATPase"/>
</dbReference>
<dbReference type="CDD" id="cd10147">
    <property type="entry name" value="Wzt_C-like"/>
    <property type="match status" value="1"/>
</dbReference>
<evidence type="ECO:0000256" key="2">
    <source>
        <dbReference type="ARBA" id="ARBA00022448"/>
    </source>
</evidence>
<dbReference type="EMBL" id="JBHSMJ010000004">
    <property type="protein sequence ID" value="MFC5446853.1"/>
    <property type="molecule type" value="Genomic_DNA"/>
</dbReference>
<evidence type="ECO:0000259" key="6">
    <source>
        <dbReference type="PROSITE" id="PS50893"/>
    </source>
</evidence>
<feature type="domain" description="ABC transporter" evidence="6">
    <location>
        <begin position="6"/>
        <end position="247"/>
    </location>
</feature>
<evidence type="ECO:0000313" key="8">
    <source>
        <dbReference type="Proteomes" id="UP001596044"/>
    </source>
</evidence>
<dbReference type="PANTHER" id="PTHR46743">
    <property type="entry name" value="TEICHOIC ACIDS EXPORT ATP-BINDING PROTEIN TAGH"/>
    <property type="match status" value="1"/>
</dbReference>
<name>A0ABW0K0D8_9BACL</name>
<comment type="similarity">
    <text evidence="1">Belongs to the ABC transporter superfamily.</text>
</comment>
<evidence type="ECO:0000256" key="3">
    <source>
        <dbReference type="ARBA" id="ARBA00022741"/>
    </source>
</evidence>
<dbReference type="InterPro" id="IPR029439">
    <property type="entry name" value="Wzt_C"/>
</dbReference>
<dbReference type="PANTHER" id="PTHR46743:SF2">
    <property type="entry name" value="TEICHOIC ACIDS EXPORT ATP-BINDING PROTEIN TAGH"/>
    <property type="match status" value="1"/>
</dbReference>
<reference evidence="8" key="1">
    <citation type="journal article" date="2019" name="Int. J. Syst. Evol. Microbiol.">
        <title>The Global Catalogue of Microorganisms (GCM) 10K type strain sequencing project: providing services to taxonomists for standard genome sequencing and annotation.</title>
        <authorList>
            <consortium name="The Broad Institute Genomics Platform"/>
            <consortium name="The Broad Institute Genome Sequencing Center for Infectious Disease"/>
            <person name="Wu L."/>
            <person name="Ma J."/>
        </authorList>
    </citation>
    <scope>NUCLEOTIDE SEQUENCE [LARGE SCALE GENOMIC DNA]</scope>
    <source>
        <strain evidence="8">KACC 11904</strain>
    </source>
</reference>